<name>A0A8H5CBU2_9AGAR</name>
<dbReference type="AlphaFoldDB" id="A0A8H5CBU2"/>
<comment type="similarity">
    <text evidence="3">Belongs to the FMP46 family.</text>
</comment>
<comment type="caution">
    <text evidence="8">The sequence shown here is derived from an EMBL/GenBank/DDBJ whole genome shotgun (WGS) entry which is preliminary data.</text>
</comment>
<keyword evidence="9" id="KW-1185">Reference proteome</keyword>
<evidence type="ECO:0000313" key="9">
    <source>
        <dbReference type="Proteomes" id="UP000559256"/>
    </source>
</evidence>
<dbReference type="PANTHER" id="PTHR28071:SF1">
    <property type="entry name" value="REDOX PROTEIN FMP46, MITOCHONDRIAL-RELATED"/>
    <property type="match status" value="1"/>
</dbReference>
<dbReference type="GO" id="GO:0016491">
    <property type="term" value="F:oxidoreductase activity"/>
    <property type="evidence" value="ECO:0007669"/>
    <property type="project" value="UniProtKB-KW"/>
</dbReference>
<organism evidence="8 9">
    <name type="scientific">Tetrapyrgos nigripes</name>
    <dbReference type="NCBI Taxonomy" id="182062"/>
    <lineage>
        <taxon>Eukaryota</taxon>
        <taxon>Fungi</taxon>
        <taxon>Dikarya</taxon>
        <taxon>Basidiomycota</taxon>
        <taxon>Agaricomycotina</taxon>
        <taxon>Agaricomycetes</taxon>
        <taxon>Agaricomycetidae</taxon>
        <taxon>Agaricales</taxon>
        <taxon>Marasmiineae</taxon>
        <taxon>Marasmiaceae</taxon>
        <taxon>Tetrapyrgos</taxon>
    </lineage>
</organism>
<gene>
    <name evidence="8" type="ORF">D9758_012089</name>
</gene>
<comment type="subcellular location">
    <subcellularLocation>
        <location evidence="2">Mitochondrion</location>
    </subcellularLocation>
</comment>
<dbReference type="OrthoDB" id="59229at2759"/>
<evidence type="ECO:0000256" key="7">
    <source>
        <dbReference type="SAM" id="MobiDB-lite"/>
    </source>
</evidence>
<dbReference type="InterPro" id="IPR012882">
    <property type="entry name" value="Fmp46"/>
</dbReference>
<evidence type="ECO:0000256" key="6">
    <source>
        <dbReference type="ARBA" id="ARBA00023128"/>
    </source>
</evidence>
<keyword evidence="5" id="KW-0560">Oxidoreductase</keyword>
<accession>A0A8H5CBU2</accession>
<evidence type="ECO:0000256" key="1">
    <source>
        <dbReference type="ARBA" id="ARBA00002963"/>
    </source>
</evidence>
<protein>
    <submittedName>
        <fullName evidence="8">Uncharacterized protein</fullName>
    </submittedName>
</protein>
<proteinExistence type="inferred from homology"/>
<evidence type="ECO:0000256" key="2">
    <source>
        <dbReference type="ARBA" id="ARBA00004173"/>
    </source>
</evidence>
<dbReference type="SUPFAM" id="SSF52833">
    <property type="entry name" value="Thioredoxin-like"/>
    <property type="match status" value="1"/>
</dbReference>
<dbReference type="PANTHER" id="PTHR28071">
    <property type="entry name" value="REDOX PROTEIN FMP46, MITOCHONDRIAL-RELATED"/>
    <property type="match status" value="1"/>
</dbReference>
<keyword evidence="4" id="KW-0809">Transit peptide</keyword>
<reference evidence="8 9" key="1">
    <citation type="journal article" date="2020" name="ISME J.">
        <title>Uncovering the hidden diversity of litter-decomposition mechanisms in mushroom-forming fungi.</title>
        <authorList>
            <person name="Floudas D."/>
            <person name="Bentzer J."/>
            <person name="Ahren D."/>
            <person name="Johansson T."/>
            <person name="Persson P."/>
            <person name="Tunlid A."/>
        </authorList>
    </citation>
    <scope>NUCLEOTIDE SEQUENCE [LARGE SCALE GENOMIC DNA]</scope>
    <source>
        <strain evidence="8 9">CBS 291.85</strain>
    </source>
</reference>
<keyword evidence="6" id="KW-0496">Mitochondrion</keyword>
<evidence type="ECO:0000256" key="3">
    <source>
        <dbReference type="ARBA" id="ARBA00009734"/>
    </source>
</evidence>
<sequence length="148" mass="15671">MYHNPSSPPSNKALGLLRAAISGPYPPGKPSAPALDFNLDVVEAPPTPDQLRTILSYAAPSKPASSVLLSAHPSAPTGTDQPQSVSEIHDLGTKNPNAVKWPIVVDWTGGQASVGDVEGVKGLLETLRKKRDGELKDEEVDQPKGWFS</sequence>
<dbReference type="InterPro" id="IPR036249">
    <property type="entry name" value="Thioredoxin-like_sf"/>
</dbReference>
<evidence type="ECO:0000313" key="8">
    <source>
        <dbReference type="EMBL" id="KAF5338825.1"/>
    </source>
</evidence>
<comment type="function">
    <text evidence="1">Putative mitochondrial redox protein which could be involved in the reduction of small toxic molecules.</text>
</comment>
<feature type="compositionally biased region" description="Polar residues" evidence="7">
    <location>
        <begin position="76"/>
        <end position="86"/>
    </location>
</feature>
<dbReference type="Proteomes" id="UP000559256">
    <property type="component" value="Unassembled WGS sequence"/>
</dbReference>
<feature type="region of interest" description="Disordered" evidence="7">
    <location>
        <begin position="67"/>
        <end position="93"/>
    </location>
</feature>
<dbReference type="GO" id="GO:0005739">
    <property type="term" value="C:mitochondrion"/>
    <property type="evidence" value="ECO:0007669"/>
    <property type="project" value="UniProtKB-SubCell"/>
</dbReference>
<evidence type="ECO:0000256" key="5">
    <source>
        <dbReference type="ARBA" id="ARBA00023002"/>
    </source>
</evidence>
<dbReference type="Gene3D" id="3.40.30.10">
    <property type="entry name" value="Glutaredoxin"/>
    <property type="match status" value="1"/>
</dbReference>
<dbReference type="Pfam" id="PF07955">
    <property type="entry name" value="DUF1687"/>
    <property type="match status" value="1"/>
</dbReference>
<evidence type="ECO:0000256" key="4">
    <source>
        <dbReference type="ARBA" id="ARBA00022946"/>
    </source>
</evidence>
<dbReference type="EMBL" id="JAACJM010000191">
    <property type="protein sequence ID" value="KAF5338825.1"/>
    <property type="molecule type" value="Genomic_DNA"/>
</dbReference>